<feature type="domain" description="ABC1 atypical kinase-like" evidence="3">
    <location>
        <begin position="165"/>
        <end position="404"/>
    </location>
</feature>
<sequence length="612" mass="69611">MNARFILYKRTGSCSHFSKTIFQARPASSYQSRLDATRRLVKRVDLRTQATPKRISGYFVLLAGIGVIVWHWQDLRHIFIATQRSARIAIVATRAVLDYRNTYGKVYTSEEERLEAISQCHTRCATITLHALLANGGVFIKLGQHLSSSIILPIEWQKTLRPCLDACEESTLAGIEDVFYEDTGMHIDDVFSEFSPRPIGVASLAQVHTGIHRATGMKVAVKIQHPGLQEFAAIDLISTDVTLRIVKRIFPDFEFSWLGREMRENLPLEMNFMHEASNAARVTHNFESIPDSPLYIPRVLSSTKRTLVMEFIEGAKIDDKEYLAVHRIDRNKVSQELCKIFSEQVYIHGFFHADPHQGNLLIRPSNRTGGHNFDIVLLDHGLYFDIPHDLRLNYARFWLSLLSPPTEKNRQNRQKYASLVGGDIGPERYNVFEAALTGRPTGTFGGGKKQKKGGRLAAFQQAASMLDMGNMNDADMDKLRVMLVSNGDIMVAMFDILRRLDSKVLMLLKLNELTRALDHALSTTHPPYRVFLIVAQYCNRAVWEDDRLALAKDYKMTSYLKRWFAFQVRRLGFGTLATWMDLQASLMLTKAWIRGLFTLGLEGAWRARAGLQ</sequence>
<dbReference type="SUPFAM" id="SSF56112">
    <property type="entry name" value="Protein kinase-like (PK-like)"/>
    <property type="match status" value="1"/>
</dbReference>
<keyword evidence="5" id="KW-1185">Reference proteome</keyword>
<keyword evidence="2" id="KW-1133">Transmembrane helix</keyword>
<comment type="similarity">
    <text evidence="1">Belongs to the protein kinase superfamily. ADCK protein kinase family.</text>
</comment>
<name>A0A0C2WX37_SERVB</name>
<dbReference type="Pfam" id="PF03109">
    <property type="entry name" value="ABC1"/>
    <property type="match status" value="1"/>
</dbReference>
<dbReference type="Proteomes" id="UP000054097">
    <property type="component" value="Unassembled WGS sequence"/>
</dbReference>
<dbReference type="GO" id="GO:0055088">
    <property type="term" value="P:lipid homeostasis"/>
    <property type="evidence" value="ECO:0007669"/>
    <property type="project" value="TreeGrafter"/>
</dbReference>
<dbReference type="HOGENOM" id="CLU_006533_2_5_1"/>
<evidence type="ECO:0000256" key="1">
    <source>
        <dbReference type="ARBA" id="ARBA00009670"/>
    </source>
</evidence>
<keyword evidence="2" id="KW-0472">Membrane</keyword>
<dbReference type="OrthoDB" id="427480at2759"/>
<dbReference type="PANTHER" id="PTHR43173">
    <property type="entry name" value="ABC1 FAMILY PROTEIN"/>
    <property type="match status" value="1"/>
</dbReference>
<dbReference type="GO" id="GO:0007005">
    <property type="term" value="P:mitochondrion organization"/>
    <property type="evidence" value="ECO:0007669"/>
    <property type="project" value="TreeGrafter"/>
</dbReference>
<keyword evidence="2" id="KW-0812">Transmembrane</keyword>
<evidence type="ECO:0000313" key="5">
    <source>
        <dbReference type="Proteomes" id="UP000054097"/>
    </source>
</evidence>
<protein>
    <recommendedName>
        <fullName evidence="3">ABC1 atypical kinase-like domain-containing protein</fullName>
    </recommendedName>
</protein>
<dbReference type="AlphaFoldDB" id="A0A0C2WX37"/>
<gene>
    <name evidence="4" type="ORF">M408DRAFT_66263</name>
</gene>
<dbReference type="EMBL" id="KN824284">
    <property type="protein sequence ID" value="KIM30668.1"/>
    <property type="molecule type" value="Genomic_DNA"/>
</dbReference>
<dbReference type="GO" id="GO:0005743">
    <property type="term" value="C:mitochondrial inner membrane"/>
    <property type="evidence" value="ECO:0007669"/>
    <property type="project" value="TreeGrafter"/>
</dbReference>
<dbReference type="STRING" id="933852.A0A0C2WX37"/>
<dbReference type="InterPro" id="IPR045307">
    <property type="entry name" value="ADCK1_dom"/>
</dbReference>
<reference evidence="5" key="2">
    <citation type="submission" date="2015-01" db="EMBL/GenBank/DDBJ databases">
        <title>Evolutionary Origins and Diversification of the Mycorrhizal Mutualists.</title>
        <authorList>
            <consortium name="DOE Joint Genome Institute"/>
            <consortium name="Mycorrhizal Genomics Consortium"/>
            <person name="Kohler A."/>
            <person name="Kuo A."/>
            <person name="Nagy L.G."/>
            <person name="Floudas D."/>
            <person name="Copeland A."/>
            <person name="Barry K.W."/>
            <person name="Cichocki N."/>
            <person name="Veneault-Fourrey C."/>
            <person name="LaButti K."/>
            <person name="Lindquist E.A."/>
            <person name="Lipzen A."/>
            <person name="Lundell T."/>
            <person name="Morin E."/>
            <person name="Murat C."/>
            <person name="Riley R."/>
            <person name="Ohm R."/>
            <person name="Sun H."/>
            <person name="Tunlid A."/>
            <person name="Henrissat B."/>
            <person name="Grigoriev I.V."/>
            <person name="Hibbett D.S."/>
            <person name="Martin F."/>
        </authorList>
    </citation>
    <scope>NUCLEOTIDE SEQUENCE [LARGE SCALE GENOMIC DNA]</scope>
    <source>
        <strain evidence="5">MAFF 305830</strain>
    </source>
</reference>
<evidence type="ECO:0000259" key="3">
    <source>
        <dbReference type="Pfam" id="PF03109"/>
    </source>
</evidence>
<dbReference type="InterPro" id="IPR004147">
    <property type="entry name" value="ABC1_dom"/>
</dbReference>
<reference evidence="4 5" key="1">
    <citation type="submission" date="2014-04" db="EMBL/GenBank/DDBJ databases">
        <authorList>
            <consortium name="DOE Joint Genome Institute"/>
            <person name="Kuo A."/>
            <person name="Zuccaro A."/>
            <person name="Kohler A."/>
            <person name="Nagy L.G."/>
            <person name="Floudas D."/>
            <person name="Copeland A."/>
            <person name="Barry K.W."/>
            <person name="Cichocki N."/>
            <person name="Veneault-Fourrey C."/>
            <person name="LaButti K."/>
            <person name="Lindquist E.A."/>
            <person name="Lipzen A."/>
            <person name="Lundell T."/>
            <person name="Morin E."/>
            <person name="Murat C."/>
            <person name="Sun H."/>
            <person name="Tunlid A."/>
            <person name="Henrissat B."/>
            <person name="Grigoriev I.V."/>
            <person name="Hibbett D.S."/>
            <person name="Martin F."/>
            <person name="Nordberg H.P."/>
            <person name="Cantor M.N."/>
            <person name="Hua S.X."/>
        </authorList>
    </citation>
    <scope>NUCLEOTIDE SEQUENCE [LARGE SCALE GENOMIC DNA]</scope>
    <source>
        <strain evidence="4 5">MAFF 305830</strain>
    </source>
</reference>
<accession>A0A0C2WX37</accession>
<dbReference type="CDD" id="cd13969">
    <property type="entry name" value="ADCK1-like"/>
    <property type="match status" value="1"/>
</dbReference>
<dbReference type="PANTHER" id="PTHR43173:SF19">
    <property type="entry name" value="AARF DOMAIN-CONTAINING PROTEIN KINASE 1"/>
    <property type="match status" value="1"/>
</dbReference>
<evidence type="ECO:0000256" key="2">
    <source>
        <dbReference type="SAM" id="Phobius"/>
    </source>
</evidence>
<evidence type="ECO:0000313" key="4">
    <source>
        <dbReference type="EMBL" id="KIM30668.1"/>
    </source>
</evidence>
<proteinExistence type="inferred from homology"/>
<dbReference type="InterPro" id="IPR051130">
    <property type="entry name" value="Mito_struct-func_regulator"/>
</dbReference>
<feature type="transmembrane region" description="Helical" evidence="2">
    <location>
        <begin position="55"/>
        <end position="72"/>
    </location>
</feature>
<dbReference type="InterPro" id="IPR011009">
    <property type="entry name" value="Kinase-like_dom_sf"/>
</dbReference>
<organism evidence="4 5">
    <name type="scientific">Serendipita vermifera MAFF 305830</name>
    <dbReference type="NCBI Taxonomy" id="933852"/>
    <lineage>
        <taxon>Eukaryota</taxon>
        <taxon>Fungi</taxon>
        <taxon>Dikarya</taxon>
        <taxon>Basidiomycota</taxon>
        <taxon>Agaricomycotina</taxon>
        <taxon>Agaricomycetes</taxon>
        <taxon>Sebacinales</taxon>
        <taxon>Serendipitaceae</taxon>
        <taxon>Serendipita</taxon>
    </lineage>
</organism>